<keyword evidence="4" id="KW-1185">Reference proteome</keyword>
<feature type="chain" id="PRO_5011739697" evidence="2">
    <location>
        <begin position="22"/>
        <end position="108"/>
    </location>
</feature>
<feature type="signal peptide" evidence="2">
    <location>
        <begin position="1"/>
        <end position="21"/>
    </location>
</feature>
<proteinExistence type="predicted"/>
<accession>A0A1I5LIV0</accession>
<keyword evidence="2" id="KW-0732">Signal</keyword>
<dbReference type="Proteomes" id="UP000199331">
    <property type="component" value="Unassembled WGS sequence"/>
</dbReference>
<dbReference type="RefSeq" id="WP_090478025.1">
    <property type="nucleotide sequence ID" value="NZ_FOWZ01000001.1"/>
</dbReference>
<evidence type="ECO:0000313" key="3">
    <source>
        <dbReference type="EMBL" id="SFO97314.1"/>
    </source>
</evidence>
<evidence type="ECO:0000313" key="4">
    <source>
        <dbReference type="Proteomes" id="UP000199331"/>
    </source>
</evidence>
<organism evidence="3 4">
    <name type="scientific">Qipengyuania nanhaisediminis</name>
    <dbReference type="NCBI Taxonomy" id="604088"/>
    <lineage>
        <taxon>Bacteria</taxon>
        <taxon>Pseudomonadati</taxon>
        <taxon>Pseudomonadota</taxon>
        <taxon>Alphaproteobacteria</taxon>
        <taxon>Sphingomonadales</taxon>
        <taxon>Erythrobacteraceae</taxon>
        <taxon>Qipengyuania</taxon>
    </lineage>
</organism>
<dbReference type="EMBL" id="FOWZ01000001">
    <property type="protein sequence ID" value="SFO97314.1"/>
    <property type="molecule type" value="Genomic_DNA"/>
</dbReference>
<evidence type="ECO:0000256" key="2">
    <source>
        <dbReference type="SAM" id="SignalP"/>
    </source>
</evidence>
<dbReference type="PROSITE" id="PS51257">
    <property type="entry name" value="PROKAR_LIPOPROTEIN"/>
    <property type="match status" value="1"/>
</dbReference>
<protein>
    <submittedName>
        <fullName evidence="3">Uncharacterized protein</fullName>
    </submittedName>
</protein>
<feature type="region of interest" description="Disordered" evidence="1">
    <location>
        <begin position="20"/>
        <end position="108"/>
    </location>
</feature>
<dbReference type="AlphaFoldDB" id="A0A1I5LIV0"/>
<gene>
    <name evidence="3" type="ORF">SAMN04488060_1054</name>
</gene>
<name>A0A1I5LIV0_9SPHN</name>
<evidence type="ECO:0000256" key="1">
    <source>
        <dbReference type="SAM" id="MobiDB-lite"/>
    </source>
</evidence>
<feature type="compositionally biased region" description="Polar residues" evidence="1">
    <location>
        <begin position="51"/>
        <end position="74"/>
    </location>
</feature>
<reference evidence="4" key="1">
    <citation type="submission" date="2016-10" db="EMBL/GenBank/DDBJ databases">
        <authorList>
            <person name="Varghese N."/>
            <person name="Submissions S."/>
        </authorList>
    </citation>
    <scope>NUCLEOTIDE SEQUENCE [LARGE SCALE GENOMIC DNA]</scope>
    <source>
        <strain evidence="4">CGMCC 1.7715</strain>
    </source>
</reference>
<dbReference type="STRING" id="604088.SAMN04488060_1054"/>
<sequence>MKRIGIIVAGAVLLAACQDEASEVATSDEGQTAEGEVLGGTISDDMLPLATRTSQPPALQQQSSNESATPSSGSAPAQPEEQSDQEAPAAEPAEPAGEAPAAEADDEA</sequence>
<feature type="compositionally biased region" description="Low complexity" evidence="1">
    <location>
        <begin position="75"/>
        <end position="102"/>
    </location>
</feature>